<accession>A0A2V3ZN44</accession>
<dbReference type="Proteomes" id="UP000253987">
    <property type="component" value="Unassembled WGS sequence"/>
</dbReference>
<reference evidence="3" key="1">
    <citation type="submission" date="2018-05" db="EMBL/GenBank/DDBJ databases">
        <authorList>
            <person name="Lu D."/>
        </authorList>
    </citation>
    <scope>NUCLEOTIDE SEQUENCE [LARGE SCALE GENOMIC DNA]</scope>
    <source>
        <strain evidence="3">F01</strain>
    </source>
</reference>
<name>A0A2V3ZN44_9GAMM</name>
<keyword evidence="2" id="KW-0012">Acyltransferase</keyword>
<keyword evidence="2" id="KW-0808">Transferase</keyword>
<keyword evidence="3" id="KW-1185">Reference proteome</keyword>
<dbReference type="InterPro" id="IPR016181">
    <property type="entry name" value="Acyl_CoA_acyltransferase"/>
</dbReference>
<sequence length="280" mass="32350">MNTGFALHQETENKKDQQNQEDVSTIFNSVFNVELAMSPEAINEVFEVRYQVYCIDRPFEDPDCFVDKREHDAYDPRSAHALIRHRITRDSVATVRLVMTGDNPEQDEFPMEAPCIPRMDQHARAAFEGARRDQIAEISRMAVSREFRRRLNEDESSTGASDFVRYSDLENGKRAMPYISLGLFAAILQMSVRHNITHWMAIMEPAQLRLLKRFGVEFDHVGPVMEYHGRRRPAFTEAASLIDGIKKRRPDVWSLITEDGRYLPAKPDTRGYKANEREVA</sequence>
<dbReference type="Pfam" id="PF13444">
    <property type="entry name" value="Acetyltransf_5"/>
    <property type="match status" value="1"/>
</dbReference>
<feature type="region of interest" description="Disordered" evidence="1">
    <location>
        <begin position="1"/>
        <end position="20"/>
    </location>
</feature>
<dbReference type="GO" id="GO:0016746">
    <property type="term" value="F:acyltransferase activity"/>
    <property type="evidence" value="ECO:0007669"/>
    <property type="project" value="UniProtKB-KW"/>
</dbReference>
<dbReference type="EMBL" id="QFWX01000004">
    <property type="protein sequence ID" value="PXX91084.1"/>
    <property type="molecule type" value="Genomic_DNA"/>
</dbReference>
<dbReference type="SUPFAM" id="SSF55729">
    <property type="entry name" value="Acyl-CoA N-acyltransferases (Nat)"/>
    <property type="match status" value="1"/>
</dbReference>
<dbReference type="Gene3D" id="3.40.630.30">
    <property type="match status" value="1"/>
</dbReference>
<dbReference type="NCBIfam" id="TIGR03694">
    <property type="entry name" value="exosort_acyl"/>
    <property type="match status" value="1"/>
</dbReference>
<evidence type="ECO:0000256" key="1">
    <source>
        <dbReference type="SAM" id="MobiDB-lite"/>
    </source>
</evidence>
<organism evidence="2 3">
    <name type="scientific">Marinobacter vulgaris</name>
    <dbReference type="NCBI Taxonomy" id="1928331"/>
    <lineage>
        <taxon>Bacteria</taxon>
        <taxon>Pseudomonadati</taxon>
        <taxon>Pseudomonadota</taxon>
        <taxon>Gammaproteobacteria</taxon>
        <taxon>Pseudomonadales</taxon>
        <taxon>Marinobacteraceae</taxon>
        <taxon>Marinobacter</taxon>
    </lineage>
</organism>
<dbReference type="AlphaFoldDB" id="A0A2V3ZN44"/>
<protein>
    <submittedName>
        <fullName evidence="2">PEP-CTERM/exosortase system-associated acyltransferase</fullName>
    </submittedName>
</protein>
<proteinExistence type="predicted"/>
<reference evidence="2 3" key="2">
    <citation type="submission" date="2018-06" db="EMBL/GenBank/DDBJ databases">
        <title>Marinobactersediminissp. nov, a moderately halophilic bacterium isolated from marine solar saltern.</title>
        <authorList>
            <person name="Zhang Y."/>
        </authorList>
    </citation>
    <scope>NUCLEOTIDE SEQUENCE [LARGE SCALE GENOMIC DNA]</scope>
    <source>
        <strain evidence="2 3">F01</strain>
    </source>
</reference>
<gene>
    <name evidence="2" type="ORF">DIT71_09345</name>
</gene>
<evidence type="ECO:0000313" key="2">
    <source>
        <dbReference type="EMBL" id="PXX91084.1"/>
    </source>
</evidence>
<comment type="caution">
    <text evidence="2">The sequence shown here is derived from an EMBL/GenBank/DDBJ whole genome shotgun (WGS) entry which is preliminary data.</text>
</comment>
<evidence type="ECO:0000313" key="3">
    <source>
        <dbReference type="Proteomes" id="UP000253987"/>
    </source>
</evidence>
<dbReference type="OrthoDB" id="582214at2"/>
<dbReference type="InterPro" id="IPR022484">
    <property type="entry name" value="PEP-CTERM/exosrtase_acylTfrase"/>
</dbReference>
<feature type="compositionally biased region" description="Basic and acidic residues" evidence="1">
    <location>
        <begin position="9"/>
        <end position="18"/>
    </location>
</feature>